<organism evidence="1 2">
    <name type="scientific">Streptomyces chilikensis</name>
    <dbReference type="NCBI Taxonomy" id="1194079"/>
    <lineage>
        <taxon>Bacteria</taxon>
        <taxon>Bacillati</taxon>
        <taxon>Actinomycetota</taxon>
        <taxon>Actinomycetes</taxon>
        <taxon>Kitasatosporales</taxon>
        <taxon>Streptomycetaceae</taxon>
        <taxon>Streptomyces</taxon>
    </lineage>
</organism>
<proteinExistence type="predicted"/>
<dbReference type="Proteomes" id="UP001551584">
    <property type="component" value="Unassembled WGS sequence"/>
</dbReference>
<dbReference type="EMBL" id="JBEZNA010000003">
    <property type="protein sequence ID" value="MEU9576159.1"/>
    <property type="molecule type" value="Genomic_DNA"/>
</dbReference>
<comment type="caution">
    <text evidence="1">The sequence shown here is derived from an EMBL/GenBank/DDBJ whole genome shotgun (WGS) entry which is preliminary data.</text>
</comment>
<sequence length="281" mass="32410">MDSDFREGEFSHRLRELWIRSGVPVGDLLAFGRRPRVGGENWSETEVRSWLDGSALPVKDWQFRLLIEYLEERAESRNEGYVKNSVEFWYMLYGNAVEERHGIPPRRRSGNPPRTSRERDVESANAFLREWRWDSEWFSGLRRTENFGRLPGGVAASVWGILQRRGHRLPVTYMNGELDPSGACFGDEELERAHERLVAAMKRFAAHSDALVWEDPDRPEVLVLPSCLEGREEAARGMRTAVDGIISAYFVLVELIRDRHLADDRFRFEPTGYGRLAAFPA</sequence>
<name>A0ABV3EIY5_9ACTN</name>
<evidence type="ECO:0000313" key="2">
    <source>
        <dbReference type="Proteomes" id="UP001551584"/>
    </source>
</evidence>
<reference evidence="1 2" key="1">
    <citation type="submission" date="2024-06" db="EMBL/GenBank/DDBJ databases">
        <title>The Natural Products Discovery Center: Release of the First 8490 Sequenced Strains for Exploring Actinobacteria Biosynthetic Diversity.</title>
        <authorList>
            <person name="Kalkreuter E."/>
            <person name="Kautsar S.A."/>
            <person name="Yang D."/>
            <person name="Bader C.D."/>
            <person name="Teijaro C.N."/>
            <person name="Fluegel L."/>
            <person name="Davis C.M."/>
            <person name="Simpson J.R."/>
            <person name="Lauterbach L."/>
            <person name="Steele A.D."/>
            <person name="Gui C."/>
            <person name="Meng S."/>
            <person name="Li G."/>
            <person name="Viehrig K."/>
            <person name="Ye F."/>
            <person name="Su P."/>
            <person name="Kiefer A.F."/>
            <person name="Nichols A."/>
            <person name="Cepeda A.J."/>
            <person name="Yan W."/>
            <person name="Fan B."/>
            <person name="Jiang Y."/>
            <person name="Adhikari A."/>
            <person name="Zheng C.-J."/>
            <person name="Schuster L."/>
            <person name="Cowan T.M."/>
            <person name="Smanski M.J."/>
            <person name="Chevrette M.G."/>
            <person name="De Carvalho L.P.S."/>
            <person name="Shen B."/>
        </authorList>
    </citation>
    <scope>NUCLEOTIDE SEQUENCE [LARGE SCALE GENOMIC DNA]</scope>
    <source>
        <strain evidence="1 2">NPDC048117</strain>
    </source>
</reference>
<gene>
    <name evidence="1" type="ORF">AB0D95_02510</name>
</gene>
<accession>A0ABV3EIY5</accession>
<keyword evidence="2" id="KW-1185">Reference proteome</keyword>
<evidence type="ECO:0000313" key="1">
    <source>
        <dbReference type="EMBL" id="MEU9576159.1"/>
    </source>
</evidence>
<protein>
    <submittedName>
        <fullName evidence="1">Uncharacterized protein</fullName>
    </submittedName>
</protein>
<dbReference type="RefSeq" id="WP_359268212.1">
    <property type="nucleotide sequence ID" value="NZ_JBEZNA010000003.1"/>
</dbReference>